<feature type="compositionally biased region" description="Basic residues" evidence="2">
    <location>
        <begin position="748"/>
        <end position="764"/>
    </location>
</feature>
<protein>
    <recommendedName>
        <fullName evidence="3">Protein kinase domain-containing protein</fullName>
    </recommendedName>
</protein>
<evidence type="ECO:0000259" key="3">
    <source>
        <dbReference type="PROSITE" id="PS50011"/>
    </source>
</evidence>
<dbReference type="Pfam" id="PF01636">
    <property type="entry name" value="APH"/>
    <property type="match status" value="1"/>
</dbReference>
<feature type="region of interest" description="Disordered" evidence="2">
    <location>
        <begin position="1012"/>
        <end position="1040"/>
    </location>
</feature>
<evidence type="ECO:0000256" key="1">
    <source>
        <dbReference type="PROSITE-ProRule" id="PRU10141"/>
    </source>
</evidence>
<feature type="compositionally biased region" description="Polar residues" evidence="2">
    <location>
        <begin position="1024"/>
        <end position="1034"/>
    </location>
</feature>
<gene>
    <name evidence="4" type="ORF">AK812_SmicGene20625</name>
</gene>
<feature type="region of interest" description="Disordered" evidence="2">
    <location>
        <begin position="265"/>
        <end position="290"/>
    </location>
</feature>
<accession>A0A1Q9DPJ8</accession>
<dbReference type="Proteomes" id="UP000186817">
    <property type="component" value="Unassembled WGS sequence"/>
</dbReference>
<proteinExistence type="predicted"/>
<dbReference type="GO" id="GO:0005524">
    <property type="term" value="F:ATP binding"/>
    <property type="evidence" value="ECO:0007669"/>
    <property type="project" value="UniProtKB-UniRule"/>
</dbReference>
<feature type="compositionally biased region" description="Basic and acidic residues" evidence="2">
    <location>
        <begin position="736"/>
        <end position="747"/>
    </location>
</feature>
<feature type="compositionally biased region" description="Polar residues" evidence="2">
    <location>
        <begin position="217"/>
        <end position="232"/>
    </location>
</feature>
<evidence type="ECO:0000313" key="5">
    <source>
        <dbReference type="Proteomes" id="UP000186817"/>
    </source>
</evidence>
<keyword evidence="1" id="KW-0547">Nucleotide-binding</keyword>
<dbReference type="InterPro" id="IPR011009">
    <property type="entry name" value="Kinase-like_dom_sf"/>
</dbReference>
<dbReference type="PROSITE" id="PS50011">
    <property type="entry name" value="PROTEIN_KINASE_DOM"/>
    <property type="match status" value="1"/>
</dbReference>
<evidence type="ECO:0000313" key="4">
    <source>
        <dbReference type="EMBL" id="OLP97078.1"/>
    </source>
</evidence>
<dbReference type="InterPro" id="IPR017441">
    <property type="entry name" value="Protein_kinase_ATP_BS"/>
</dbReference>
<organism evidence="4 5">
    <name type="scientific">Symbiodinium microadriaticum</name>
    <name type="common">Dinoflagellate</name>
    <name type="synonym">Zooxanthella microadriatica</name>
    <dbReference type="NCBI Taxonomy" id="2951"/>
    <lineage>
        <taxon>Eukaryota</taxon>
        <taxon>Sar</taxon>
        <taxon>Alveolata</taxon>
        <taxon>Dinophyceae</taxon>
        <taxon>Suessiales</taxon>
        <taxon>Symbiodiniaceae</taxon>
        <taxon>Symbiodinium</taxon>
    </lineage>
</organism>
<evidence type="ECO:0000256" key="2">
    <source>
        <dbReference type="SAM" id="MobiDB-lite"/>
    </source>
</evidence>
<dbReference type="EMBL" id="LSRX01000446">
    <property type="protein sequence ID" value="OLP97078.1"/>
    <property type="molecule type" value="Genomic_DNA"/>
</dbReference>
<dbReference type="InterPro" id="IPR000719">
    <property type="entry name" value="Prot_kinase_dom"/>
</dbReference>
<keyword evidence="5" id="KW-1185">Reference proteome</keyword>
<feature type="compositionally biased region" description="Polar residues" evidence="2">
    <location>
        <begin position="190"/>
        <end position="204"/>
    </location>
</feature>
<dbReference type="SUPFAM" id="SSF56112">
    <property type="entry name" value="Protein kinase-like (PK-like)"/>
    <property type="match status" value="1"/>
</dbReference>
<dbReference type="PROSITE" id="PS00107">
    <property type="entry name" value="PROTEIN_KINASE_ATP"/>
    <property type="match status" value="1"/>
</dbReference>
<feature type="domain" description="Protein kinase" evidence="3">
    <location>
        <begin position="1239"/>
        <end position="1598"/>
    </location>
</feature>
<dbReference type="SMART" id="SM00220">
    <property type="entry name" value="S_TKc"/>
    <property type="match status" value="1"/>
</dbReference>
<dbReference type="InterPro" id="IPR002575">
    <property type="entry name" value="Aminoglycoside_PTrfase"/>
</dbReference>
<dbReference type="Gene3D" id="3.30.200.20">
    <property type="entry name" value="Phosphorylase Kinase, domain 1"/>
    <property type="match status" value="1"/>
</dbReference>
<keyword evidence="1" id="KW-0067">ATP-binding</keyword>
<dbReference type="PANTHER" id="PTHR24359:SF1">
    <property type="entry name" value="INHIBITOR OF NUCLEAR FACTOR KAPPA-B KINASE EPSILON SUBUNIT HOMOLOG 1-RELATED"/>
    <property type="match status" value="1"/>
</dbReference>
<sequence>MAHAFDFDGLEASERARSQEDAVPREILAALQVLLQSRDQVLQDALSGVSVRDQARLRFLLGRLQLRRDVQELDYVPQLAPLSSQSGSRVSRAVDAFVQVEQATATVSELGVQSEAPSFSSQETQTNNQGLYAQVMEHLVSLAPPGQPKMTFAAVVQKAPPQPRTAAGQGNFHGQLGPLSKSATGKGGASRTSSTTQEPRQNDFQDTAPVAKAATFQTSSVPQESAQDSAQDTPPVVQDPPLAGVALTQETAAVQDVLQSDAATGFPTAAAVGTQERRDSRGPSRRERQPRTVVRMPLHFKGKGKGSSFDRFGYRPALDNLGEQAPLSGMAGFLALARQENLPPPGAPTSLIAQYKGFLFAPLSVVGFDGQLPVGSSSGSFVFLKAGQLATFVLVLFERTSGVQALSVAGPVSACLSGLDVVTGPLSSSLLMANQADSKATFQAKLDRYQVPQEVQQVLQDSGLGTYGQLLFHVAAAPNQIDQAKVDKLVASFPEAHRTDSVRATISRLLFEAGALVVSELRLSVEASEDTPRRLSPEERSSRIQAVQARLGSWPIGGAFEPSHWLIDHCSGMIREQCIKYVAPSKCSSRDAEVTSVRRDDHLLRLENSTVKLQAKNSGIRVDLSTDLRLYQAVARRGLAMEVAGICSQDAHEKTMRVLFDHLHRAPPPNYVGPTADQFLRSDRELWRLVSERVGHGFANAGGSKLVDTALLELVHSPAVSFHLYPLPKPQAPAKRPWEQDSQADRHTKGKNGKGKGKWKGKVKGKGDSGKNVPSELKGLSGTRNGIRLCFNFNMAHGCTLECKDINGNPTCARGAHLCMKCGGSCRLSSALADVGFQTLAVDSREAQGYRVLHLDLLQVDPYVGKEWRQIPPTADLASVVPGIHQEGHGGQAPFTGAAPGMGILFGWPITGSISFANVGFAFWRFRNEQNDHFILFTDGAVEEFEVGQCVSARRQFEADRSNKLLPLAAPVLGTVESSPIIPAIASNGDLLPASLSSAEVDVGWDNQTLLGRFDPDDTRSGRWRQTSQESSELPQRGFAQQALQQATTVESSSDSGGSVAAPSSASEDEQLVAQVHWSVLSLLTGTAGLTCRATTSTPVQGGSVAASAASPRSPVRAASPLSRTVNGAHFIAFGREVQTLPTSRSVVVEAGRSVQSPGLQDAASLRNAQSLVTAADDRLVQSTGASLGTNSFKGHVPVPLPVAAAESTPHRVSGEQMTGERPVTLREGIVVRIAERRFRISEPLGTGSYGVVWCARNEDAKESKEEFAIKEIFCRSQVELKNALFEGNILARLGGNFPTAAGKLSSTPSLSSRIPSMAAEETESLGSKGWRVRLAMSRLAGEPLALVLRCHKQASLEALPAKDALRLLAEPCRIASELLAQLGPALQELSRVVYHRDVNPRNILVDHVSTPGQTSFGLVDFGMAVDTHKWLGTPKGSSGSFGSSTEEDGAWRHVEVGGDCRYWPLSSWIMFMRGPQDLHPGSPLRAEYQTGLDLHALGVTALQVFMEMSPLLPAELTGSAEHRHLLQTFRSLQNAWYRYWEDVSTFWASLMKCFSSGGNWMVLKSSCIEAGLDNVLSGRLSDLRGTLEEMGSASMRLADSQDCCRGIGKMIPASSASSLKMHGTSQISSRRPKRRVWGHRRRKVISADILNPSSPFRRRSVVGMIGFSALGQWPSRARGRGGSWEVEMPLHWAAGGFSLWFTLASEGEKGRMGKKRIKAVADTGSPFLLVAKCLRNDCESYCAEVGCFEGQGAPSGEADSTEGYASGIVEVAWRKNGTLAFPDATDASVELREMRFGVQGRIIGFGGTGKAVFLGLIRDHMSDIKTSFLEQTPFQYLVVDLRQPGRESLRLSEASAFTSKGPRIKLADPRRWGDPVKHYCAGVKTLRVGGEVVLSSNGSSPRKVLAIFDTGTTGVSMTPGLYESYWLMAQSVAQSGVGWSQARQLQVVFESKSGSDASFAMYMGKHPSYGIGLDLVTPIREMAWAGVGSAESLANYKVPGGIQEKPPFEDVMLLGLGFLVGKCIAIDTKMDELTVIES</sequence>
<dbReference type="GO" id="GO:0004674">
    <property type="term" value="F:protein serine/threonine kinase activity"/>
    <property type="evidence" value="ECO:0007669"/>
    <property type="project" value="TreeGrafter"/>
</dbReference>
<dbReference type="OrthoDB" id="419677at2759"/>
<dbReference type="PANTHER" id="PTHR24359">
    <property type="entry name" value="SERINE/THREONINE-PROTEIN KINASE SBK1"/>
    <property type="match status" value="1"/>
</dbReference>
<feature type="binding site" evidence="1">
    <location>
        <position position="1271"/>
    </location>
    <ligand>
        <name>ATP</name>
        <dbReference type="ChEBI" id="CHEBI:30616"/>
    </ligand>
</feature>
<feature type="compositionally biased region" description="Basic and acidic residues" evidence="2">
    <location>
        <begin position="275"/>
        <end position="290"/>
    </location>
</feature>
<reference evidence="4 5" key="1">
    <citation type="submission" date="2016-02" db="EMBL/GenBank/DDBJ databases">
        <title>Genome analysis of coral dinoflagellate symbionts highlights evolutionary adaptations to a symbiotic lifestyle.</title>
        <authorList>
            <person name="Aranda M."/>
            <person name="Li Y."/>
            <person name="Liew Y.J."/>
            <person name="Baumgarten S."/>
            <person name="Simakov O."/>
            <person name="Wilson M."/>
            <person name="Piel J."/>
            <person name="Ashoor H."/>
            <person name="Bougouffa S."/>
            <person name="Bajic V.B."/>
            <person name="Ryu T."/>
            <person name="Ravasi T."/>
            <person name="Bayer T."/>
            <person name="Micklem G."/>
            <person name="Kim H."/>
            <person name="Bhak J."/>
            <person name="Lajeunesse T.C."/>
            <person name="Voolstra C.R."/>
        </authorList>
    </citation>
    <scope>NUCLEOTIDE SEQUENCE [LARGE SCALE GENOMIC DNA]</scope>
    <source>
        <strain evidence="4 5">CCMP2467</strain>
    </source>
</reference>
<comment type="caution">
    <text evidence="4">The sequence shown here is derived from an EMBL/GenBank/DDBJ whole genome shotgun (WGS) entry which is preliminary data.</text>
</comment>
<feature type="region of interest" description="Disordered" evidence="2">
    <location>
        <begin position="157"/>
        <end position="204"/>
    </location>
</feature>
<name>A0A1Q9DPJ8_SYMMI</name>
<feature type="region of interest" description="Disordered" evidence="2">
    <location>
        <begin position="731"/>
        <end position="777"/>
    </location>
</feature>
<feature type="region of interest" description="Disordered" evidence="2">
    <location>
        <begin position="217"/>
        <end position="241"/>
    </location>
</feature>
<dbReference type="Gene3D" id="1.10.510.10">
    <property type="entry name" value="Transferase(Phosphotransferase) domain 1"/>
    <property type="match status" value="1"/>
</dbReference>